<reference evidence="2 3" key="1">
    <citation type="submission" date="2010-10" db="EMBL/GenBank/DDBJ databases">
        <title>Complete sequence of Frankia sp. EuI1c.</title>
        <authorList>
            <consortium name="US DOE Joint Genome Institute"/>
            <person name="Lucas S."/>
            <person name="Copeland A."/>
            <person name="Lapidus A."/>
            <person name="Cheng J.-F."/>
            <person name="Bruce D."/>
            <person name="Goodwin L."/>
            <person name="Pitluck S."/>
            <person name="Chertkov O."/>
            <person name="Detter J.C."/>
            <person name="Han C."/>
            <person name="Tapia R."/>
            <person name="Land M."/>
            <person name="Hauser L."/>
            <person name="Jeffries C."/>
            <person name="Kyrpides N."/>
            <person name="Ivanova N."/>
            <person name="Mikhailova N."/>
            <person name="Beauchemin N."/>
            <person name="Sen A."/>
            <person name="Sur S.A."/>
            <person name="Gtari M."/>
            <person name="Wall L."/>
            <person name="Tisa L."/>
            <person name="Woyke T."/>
        </authorList>
    </citation>
    <scope>NUCLEOTIDE SEQUENCE [LARGE SCALE GENOMIC DNA]</scope>
    <source>
        <strain evidence="3">DSM 45817 / CECT 9037 / EuI1c</strain>
    </source>
</reference>
<keyword evidence="1" id="KW-0732">Signal</keyword>
<evidence type="ECO:0000313" key="3">
    <source>
        <dbReference type="Proteomes" id="UP000002484"/>
    </source>
</evidence>
<dbReference type="AlphaFoldDB" id="E3J8Y7"/>
<dbReference type="HOGENOM" id="CLU_167343_2_0_11"/>
<evidence type="ECO:0000313" key="2">
    <source>
        <dbReference type="EMBL" id="ADP79720.1"/>
    </source>
</evidence>
<keyword evidence="3" id="KW-1185">Reference proteome</keyword>
<dbReference type="Proteomes" id="UP000002484">
    <property type="component" value="Chromosome"/>
</dbReference>
<accession>E3J8Y7</accession>
<name>E3J8Y7_PSEI1</name>
<dbReference type="OrthoDB" id="3538051at2"/>
<dbReference type="InParanoid" id="E3J8Y7"/>
<dbReference type="RefSeq" id="WP_013422839.1">
    <property type="nucleotide sequence ID" value="NC_014666.1"/>
</dbReference>
<sequence length="95" mass="10195" precursor="true">MPRRLFYVTFGAVAGVLAVRQAAKAASALAPGSVAGSLVASVQEFVADVRAFMAEREDEIREALGLYEADEDGPSAELPATVSEDTVRLERLRQR</sequence>
<evidence type="ECO:0008006" key="4">
    <source>
        <dbReference type="Google" id="ProtNLM"/>
    </source>
</evidence>
<evidence type="ECO:0000256" key="1">
    <source>
        <dbReference type="SAM" id="SignalP"/>
    </source>
</evidence>
<dbReference type="EMBL" id="CP002299">
    <property type="protein sequence ID" value="ADP79720.1"/>
    <property type="molecule type" value="Genomic_DNA"/>
</dbReference>
<dbReference type="KEGG" id="fri:FraEuI1c_1663"/>
<organism evidence="2 3">
    <name type="scientific">Pseudofrankia inefficax (strain DSM 45817 / CECT 9037 / DDB 130130 / EuI1c)</name>
    <name type="common">Frankia inefficax</name>
    <dbReference type="NCBI Taxonomy" id="298654"/>
    <lineage>
        <taxon>Bacteria</taxon>
        <taxon>Bacillati</taxon>
        <taxon>Actinomycetota</taxon>
        <taxon>Actinomycetes</taxon>
        <taxon>Frankiales</taxon>
        <taxon>Frankiaceae</taxon>
        <taxon>Pseudofrankia</taxon>
    </lineage>
</organism>
<feature type="chain" id="PRO_5003172322" description="Secreted protein" evidence="1">
    <location>
        <begin position="26"/>
        <end position="95"/>
    </location>
</feature>
<proteinExistence type="predicted"/>
<dbReference type="STRING" id="298654.FraEuI1c_1663"/>
<protein>
    <recommendedName>
        <fullName evidence="4">Secreted protein</fullName>
    </recommendedName>
</protein>
<feature type="signal peptide" evidence="1">
    <location>
        <begin position="1"/>
        <end position="25"/>
    </location>
</feature>
<dbReference type="eggNOG" id="ENOG5033A8E">
    <property type="taxonomic scope" value="Bacteria"/>
</dbReference>
<gene>
    <name evidence="2" type="ordered locus">FraEuI1c_1663</name>
</gene>